<feature type="domain" description="Heterokaryon incompatibility" evidence="1">
    <location>
        <begin position="252"/>
        <end position="416"/>
    </location>
</feature>
<keyword evidence="3" id="KW-1185">Reference proteome</keyword>
<evidence type="ECO:0000313" key="2">
    <source>
        <dbReference type="EMBL" id="KAK0508620.1"/>
    </source>
</evidence>
<dbReference type="PANTHER" id="PTHR33112:SF9">
    <property type="entry name" value="HETEROKARYON INCOMPATIBILITY DOMAIN-CONTAINING PROTEIN"/>
    <property type="match status" value="1"/>
</dbReference>
<reference evidence="2" key="1">
    <citation type="submission" date="2023-03" db="EMBL/GenBank/DDBJ databases">
        <title>Complete genome of Cladonia borealis.</title>
        <authorList>
            <person name="Park H."/>
        </authorList>
    </citation>
    <scope>NUCLEOTIDE SEQUENCE</scope>
    <source>
        <strain evidence="2">ANT050790</strain>
    </source>
</reference>
<dbReference type="Proteomes" id="UP001166286">
    <property type="component" value="Unassembled WGS sequence"/>
</dbReference>
<evidence type="ECO:0000313" key="3">
    <source>
        <dbReference type="Proteomes" id="UP001166286"/>
    </source>
</evidence>
<organism evidence="2 3">
    <name type="scientific">Cladonia borealis</name>
    <dbReference type="NCBI Taxonomy" id="184061"/>
    <lineage>
        <taxon>Eukaryota</taxon>
        <taxon>Fungi</taxon>
        <taxon>Dikarya</taxon>
        <taxon>Ascomycota</taxon>
        <taxon>Pezizomycotina</taxon>
        <taxon>Lecanoromycetes</taxon>
        <taxon>OSLEUM clade</taxon>
        <taxon>Lecanoromycetidae</taxon>
        <taxon>Lecanorales</taxon>
        <taxon>Lecanorineae</taxon>
        <taxon>Cladoniaceae</taxon>
        <taxon>Cladonia</taxon>
    </lineage>
</organism>
<proteinExistence type="predicted"/>
<dbReference type="InterPro" id="IPR010730">
    <property type="entry name" value="HET"/>
</dbReference>
<gene>
    <name evidence="2" type="ORF">JMJ35_008896</name>
</gene>
<dbReference type="PANTHER" id="PTHR33112">
    <property type="entry name" value="DOMAIN PROTEIN, PUTATIVE-RELATED"/>
    <property type="match status" value="1"/>
</dbReference>
<sequence length="710" mass="79506">MDSVPTKVNTLWTGVRLVAKVALDAGRSSYKRYQAHARGICWVCNNLQPYGHVNTLRESSNGSHGIGPDDIKLTLEDISTQDILDARTINEQTGLPKRDCRYCRFLCEIFDAFFIDEYMSWVTETLNAMPISVGLMIQEGKPLIVNCWGFTYDKHTWNPRVDLEVYHEPSLETTIRLEGAPSIGPAGSRAATAASQKCRRFILECMHRCCNEHSSCVPKATGFVPSRLIFLGSSNKEIRIVEAIDGDGQMAWAALSHCWGDGQPHKLLRANHALLKDHINFSDVPATFRNAIEVTRELGLKYLWIDSLCILQDDKADWEVEAASMGAIYGQAVVVLCAASSANPETPFLRQRDEEWLAKSFEIVLDQGVALPIKVRQKALLAARLQKRSDEPPFVSDWALQKRAGPLYARAWCFQETFLAPRAIHFAPGAVVFECKLLSQSEDQLPPYPSSIFGSLGAIPESRQWYEIVRAYTQRQLTFQSDKLTAIGGVAGTMPQAKSSKYVAGLWCSTLIQDLLWQVMPGATHRVISYPRAEHNIPSWSWASLDRGVTWNLLESLQPLAKIVSAESTLVGKNPYGQVAGGRLCLQGRIRPCYVSISEHKNEHWVYYEEKGHQSAKRHFRADGQLMPETSSQEQGVFARRACEGEFRSDFDATAAFFCIGRTPKFNYDYVGLIICPSLHVEGCRERIGNITNVPSEWYRDGTATTITLV</sequence>
<dbReference type="EMBL" id="JAFEKC020000020">
    <property type="protein sequence ID" value="KAK0508620.1"/>
    <property type="molecule type" value="Genomic_DNA"/>
</dbReference>
<accession>A0AA39V6R2</accession>
<comment type="caution">
    <text evidence="2">The sequence shown here is derived from an EMBL/GenBank/DDBJ whole genome shotgun (WGS) entry which is preliminary data.</text>
</comment>
<name>A0AA39V6R2_9LECA</name>
<protein>
    <recommendedName>
        <fullName evidence="1">Heterokaryon incompatibility domain-containing protein</fullName>
    </recommendedName>
</protein>
<dbReference type="AlphaFoldDB" id="A0AA39V6R2"/>
<evidence type="ECO:0000259" key="1">
    <source>
        <dbReference type="Pfam" id="PF06985"/>
    </source>
</evidence>
<dbReference type="Pfam" id="PF06985">
    <property type="entry name" value="HET"/>
    <property type="match status" value="1"/>
</dbReference>